<keyword evidence="2" id="KW-1185">Reference proteome</keyword>
<organism evidence="1 2">
    <name type="scientific">Arsenicibacter rosenii</name>
    <dbReference type="NCBI Taxonomy" id="1750698"/>
    <lineage>
        <taxon>Bacteria</taxon>
        <taxon>Pseudomonadati</taxon>
        <taxon>Bacteroidota</taxon>
        <taxon>Cytophagia</taxon>
        <taxon>Cytophagales</taxon>
        <taxon>Spirosomataceae</taxon>
        <taxon>Arsenicibacter</taxon>
    </lineage>
</organism>
<accession>A0A1S2VMT1</accession>
<proteinExistence type="predicted"/>
<evidence type="ECO:0000313" key="2">
    <source>
        <dbReference type="Proteomes" id="UP000181790"/>
    </source>
</evidence>
<reference evidence="1 2" key="1">
    <citation type="submission" date="2016-10" db="EMBL/GenBank/DDBJ databases">
        <title>Arsenicibacter rosenii gen. nov., sp. nov., an efficient arsenic-methylating bacterium isolated from an arsenic-contaminated paddy soil.</title>
        <authorList>
            <person name="Huang K."/>
        </authorList>
    </citation>
    <scope>NUCLEOTIDE SEQUENCE [LARGE SCALE GENOMIC DNA]</scope>
    <source>
        <strain evidence="1 2">SM-1</strain>
    </source>
</reference>
<protein>
    <submittedName>
        <fullName evidence="1">Uncharacterized protein</fullName>
    </submittedName>
</protein>
<evidence type="ECO:0000313" key="1">
    <source>
        <dbReference type="EMBL" id="OIN60077.1"/>
    </source>
</evidence>
<comment type="caution">
    <text evidence="1">The sequence shown here is derived from an EMBL/GenBank/DDBJ whole genome shotgun (WGS) entry which is preliminary data.</text>
</comment>
<dbReference type="RefSeq" id="WP_071501872.1">
    <property type="nucleotide sequence ID" value="NZ_MORL01000002.1"/>
</dbReference>
<dbReference type="OrthoDB" id="9929222at2"/>
<sequence length="89" mass="10228">MEAIRKVVKRQGNIITVELPASFVAELVELIVLPVEAEDQGERNKDQSQGALLTDLQQHLLSWPVMSDEEYKLYQEKQQGFELWSRQSA</sequence>
<dbReference type="EMBL" id="MORL01000002">
    <property type="protein sequence ID" value="OIN60077.1"/>
    <property type="molecule type" value="Genomic_DNA"/>
</dbReference>
<name>A0A1S2VMT1_9BACT</name>
<dbReference type="Proteomes" id="UP000181790">
    <property type="component" value="Unassembled WGS sequence"/>
</dbReference>
<gene>
    <name evidence="1" type="ORF">BLX24_04300</name>
</gene>
<dbReference type="AlphaFoldDB" id="A0A1S2VMT1"/>